<gene>
    <name evidence="3" type="ORF">DY000_02059008</name>
</gene>
<evidence type="ECO:0000313" key="4">
    <source>
        <dbReference type="Proteomes" id="UP000266723"/>
    </source>
</evidence>
<evidence type="ECO:0000259" key="2">
    <source>
        <dbReference type="Pfam" id="PF20167"/>
    </source>
</evidence>
<evidence type="ECO:0000313" key="3">
    <source>
        <dbReference type="EMBL" id="KAF3519461.1"/>
    </source>
</evidence>
<evidence type="ECO:0000256" key="1">
    <source>
        <dbReference type="SAM" id="MobiDB-lite"/>
    </source>
</evidence>
<feature type="region of interest" description="Disordered" evidence="1">
    <location>
        <begin position="1"/>
        <end position="35"/>
    </location>
</feature>
<feature type="domain" description="Putative plant transposon protein" evidence="2">
    <location>
        <begin position="109"/>
        <end position="240"/>
    </location>
</feature>
<dbReference type="InterPro" id="IPR046796">
    <property type="entry name" value="Transposase_32_dom"/>
</dbReference>
<proteinExistence type="predicted"/>
<sequence>MTYSSSASIHRGNRDARSASTQRGANPSPEHAGDHPARFMIFESRLEASQRFIIGNEPVANPWSLGRVTEESFCKCQQLCIRGFLVQEVLLLDDPAIAEARRIVDNVGWMYSVLHARPFCPRVVRECVSNLCSADERVYIRGSRFDFDPVVINQLFMTPFAENSHTWEDEDLMQTIVFLISGRCPNAMIKQRLHFLFAFVRNKPIDFGRLVYDQVVDMAPDSDAHKKIILPNLIYQTLILQREITSLPGDEPLIGHPQ</sequence>
<protein>
    <recommendedName>
        <fullName evidence="2">Putative plant transposon protein domain-containing protein</fullName>
    </recommendedName>
</protein>
<dbReference type="Pfam" id="PF20167">
    <property type="entry name" value="Transposase_32"/>
    <property type="match status" value="1"/>
</dbReference>
<dbReference type="EMBL" id="QGKV02001556">
    <property type="protein sequence ID" value="KAF3519461.1"/>
    <property type="molecule type" value="Genomic_DNA"/>
</dbReference>
<accession>A0ABQ7AZP4</accession>
<reference evidence="3 4" key="1">
    <citation type="journal article" date="2020" name="BMC Genomics">
        <title>Intraspecific diversification of the crop wild relative Brassica cretica Lam. using demographic model selection.</title>
        <authorList>
            <person name="Kioukis A."/>
            <person name="Michalopoulou V.A."/>
            <person name="Briers L."/>
            <person name="Pirintsos S."/>
            <person name="Studholme D.J."/>
            <person name="Pavlidis P."/>
            <person name="Sarris P.F."/>
        </authorList>
    </citation>
    <scope>NUCLEOTIDE SEQUENCE [LARGE SCALE GENOMIC DNA]</scope>
    <source>
        <strain evidence="4">cv. PFS-1207/04</strain>
    </source>
</reference>
<organism evidence="3 4">
    <name type="scientific">Brassica cretica</name>
    <name type="common">Mustard</name>
    <dbReference type="NCBI Taxonomy" id="69181"/>
    <lineage>
        <taxon>Eukaryota</taxon>
        <taxon>Viridiplantae</taxon>
        <taxon>Streptophyta</taxon>
        <taxon>Embryophyta</taxon>
        <taxon>Tracheophyta</taxon>
        <taxon>Spermatophyta</taxon>
        <taxon>Magnoliopsida</taxon>
        <taxon>eudicotyledons</taxon>
        <taxon>Gunneridae</taxon>
        <taxon>Pentapetalae</taxon>
        <taxon>rosids</taxon>
        <taxon>malvids</taxon>
        <taxon>Brassicales</taxon>
        <taxon>Brassicaceae</taxon>
        <taxon>Brassiceae</taxon>
        <taxon>Brassica</taxon>
    </lineage>
</organism>
<dbReference type="Proteomes" id="UP000266723">
    <property type="component" value="Unassembled WGS sequence"/>
</dbReference>
<name>A0ABQ7AZP4_BRACR</name>
<comment type="caution">
    <text evidence="3">The sequence shown here is derived from an EMBL/GenBank/DDBJ whole genome shotgun (WGS) entry which is preliminary data.</text>
</comment>
<keyword evidence="4" id="KW-1185">Reference proteome</keyword>